<dbReference type="GO" id="GO:0004553">
    <property type="term" value="F:hydrolase activity, hydrolyzing O-glycosyl compounds"/>
    <property type="evidence" value="ECO:0007669"/>
    <property type="project" value="UniProtKB-ARBA"/>
</dbReference>
<name>A0A1H7QQ67_OLID1</name>
<evidence type="ECO:0000259" key="1">
    <source>
        <dbReference type="Pfam" id="PF16356"/>
    </source>
</evidence>
<organism evidence="2 3">
    <name type="scientific">Olivibacter domesticus</name>
    <name type="common">Pseudosphingobacterium domesticum</name>
    <dbReference type="NCBI Taxonomy" id="407022"/>
    <lineage>
        <taxon>Bacteria</taxon>
        <taxon>Pseudomonadati</taxon>
        <taxon>Bacteroidota</taxon>
        <taxon>Sphingobacteriia</taxon>
        <taxon>Sphingobacteriales</taxon>
        <taxon>Sphingobacteriaceae</taxon>
        <taxon>Olivibacter</taxon>
    </lineage>
</organism>
<dbReference type="InterPro" id="IPR002591">
    <property type="entry name" value="Phosphodiest/P_Trfase"/>
</dbReference>
<sequence length="573" mass="63840">MKRSSHRKKEYVLPLFLLMMGLGIWSCKQEFEKTIPATEANDSVNVVFGKPKVLYLIVDGTRGASVQQAQTTHISSLLNNAIYSWFGVSDEEATENGTNWASMITGVGREKHGVINNDFSQNNFETFPTVFQRVADASNGYSSKVFTSSSIFEQYLVEGAVSERLADDAAVKAAVLKSVQEDTTTLIVGQFSAIDKAGAQDGYDISVAAYRDAILQFDETVGEIMAALENRPTYKEENWLVIIASNKGGAFEIPDEENDNTIFSNPNANTFLVYYTPKYRSRFIAKPYLGSRYQGSFVRFQGNLHGELTGENNDVYNLGGPTEAFTIELKVKKNIGPDNNYKFYYPSLLGKRPEWSSGWPSVGWVVFLEDNFWMFNARGTSGAEQVRGGTLGDATWNSIAVVGVIRDNKRFVRTFTNGRFNNERDITGWGNLNNAALLKLGYINGNGHREPDAYISDVRIWKAALPDDVISQYACGTGIDEQHPYYDYLAGYWPVVGSEGEMIMDEGPLGSHLALKDGTPSWDNLNEFLCAPSASDLGSLVPRNQDIPAQIISWLKIPRQENWQLDGRVWLDQ</sequence>
<dbReference type="EMBL" id="FOAF01000002">
    <property type="protein sequence ID" value="SEL50160.1"/>
    <property type="molecule type" value="Genomic_DNA"/>
</dbReference>
<dbReference type="GO" id="GO:0005975">
    <property type="term" value="P:carbohydrate metabolic process"/>
    <property type="evidence" value="ECO:0007669"/>
    <property type="project" value="UniProtKB-ARBA"/>
</dbReference>
<dbReference type="SUPFAM" id="SSF53649">
    <property type="entry name" value="Alkaline phosphatase-like"/>
    <property type="match status" value="1"/>
</dbReference>
<dbReference type="Pfam" id="PF01663">
    <property type="entry name" value="Phosphodiest"/>
    <property type="match status" value="2"/>
</dbReference>
<dbReference type="Proteomes" id="UP000199421">
    <property type="component" value="Unassembled WGS sequence"/>
</dbReference>
<evidence type="ECO:0000313" key="3">
    <source>
        <dbReference type="Proteomes" id="UP000199421"/>
    </source>
</evidence>
<dbReference type="Pfam" id="PF16356">
    <property type="entry name" value="DUF4983"/>
    <property type="match status" value="1"/>
</dbReference>
<dbReference type="InterPro" id="IPR013320">
    <property type="entry name" value="ConA-like_dom_sf"/>
</dbReference>
<feature type="domain" description="DUF4983" evidence="1">
    <location>
        <begin position="482"/>
        <end position="571"/>
    </location>
</feature>
<accession>A0A1H7QQ67</accession>
<proteinExistence type="predicted"/>
<dbReference type="STRING" id="407022.SAMN05661044_02685"/>
<dbReference type="Gene3D" id="3.40.720.10">
    <property type="entry name" value="Alkaline Phosphatase, subunit A"/>
    <property type="match status" value="1"/>
</dbReference>
<keyword evidence="3" id="KW-1185">Reference proteome</keyword>
<dbReference type="InterPro" id="IPR017850">
    <property type="entry name" value="Alkaline_phosphatase_core_sf"/>
</dbReference>
<reference evidence="3" key="1">
    <citation type="submission" date="2016-10" db="EMBL/GenBank/DDBJ databases">
        <authorList>
            <person name="Varghese N."/>
            <person name="Submissions S."/>
        </authorList>
    </citation>
    <scope>NUCLEOTIDE SEQUENCE [LARGE SCALE GENOMIC DNA]</scope>
    <source>
        <strain evidence="3">DSM 18733</strain>
    </source>
</reference>
<dbReference type="InterPro" id="IPR032309">
    <property type="entry name" value="DUF4983"/>
</dbReference>
<protein>
    <submittedName>
        <fullName evidence="2">Type I phosphodiesterase / nucleotide pyrophosphatase</fullName>
    </submittedName>
</protein>
<dbReference type="Gene3D" id="2.60.120.200">
    <property type="match status" value="1"/>
</dbReference>
<gene>
    <name evidence="2" type="ORF">SAMN05661044_02685</name>
</gene>
<dbReference type="SUPFAM" id="SSF49899">
    <property type="entry name" value="Concanavalin A-like lectins/glucanases"/>
    <property type="match status" value="1"/>
</dbReference>
<dbReference type="AlphaFoldDB" id="A0A1H7QQ67"/>
<evidence type="ECO:0000313" key="2">
    <source>
        <dbReference type="EMBL" id="SEL50160.1"/>
    </source>
</evidence>
<dbReference type="RefSeq" id="WP_093325064.1">
    <property type="nucleotide sequence ID" value="NZ_FOAF01000002.1"/>
</dbReference>
<dbReference type="OrthoDB" id="279982at2"/>